<protein>
    <submittedName>
        <fullName evidence="1">Uncharacterized protein</fullName>
    </submittedName>
</protein>
<dbReference type="EMBL" id="LAZR01002761">
    <property type="protein sequence ID" value="KKN25912.1"/>
    <property type="molecule type" value="Genomic_DNA"/>
</dbReference>
<proteinExistence type="predicted"/>
<gene>
    <name evidence="1" type="ORF">LCGC14_0879940</name>
</gene>
<reference evidence="1" key="1">
    <citation type="journal article" date="2015" name="Nature">
        <title>Complex archaea that bridge the gap between prokaryotes and eukaryotes.</title>
        <authorList>
            <person name="Spang A."/>
            <person name="Saw J.H."/>
            <person name="Jorgensen S.L."/>
            <person name="Zaremba-Niedzwiedzka K."/>
            <person name="Martijn J."/>
            <person name="Lind A.E."/>
            <person name="van Eijk R."/>
            <person name="Schleper C."/>
            <person name="Guy L."/>
            <person name="Ettema T.J."/>
        </authorList>
    </citation>
    <scope>NUCLEOTIDE SEQUENCE</scope>
</reference>
<dbReference type="Gene3D" id="2.30.30.630">
    <property type="match status" value="1"/>
</dbReference>
<dbReference type="AlphaFoldDB" id="A0A0F9PMV6"/>
<organism evidence="1">
    <name type="scientific">marine sediment metagenome</name>
    <dbReference type="NCBI Taxonomy" id="412755"/>
    <lineage>
        <taxon>unclassified sequences</taxon>
        <taxon>metagenomes</taxon>
        <taxon>ecological metagenomes</taxon>
    </lineage>
</organism>
<name>A0A0F9PMV6_9ZZZZ</name>
<accession>A0A0F9PMV6</accession>
<evidence type="ECO:0000313" key="1">
    <source>
        <dbReference type="EMBL" id="KKN25912.1"/>
    </source>
</evidence>
<sequence length="69" mass="7791">MSLPKIKQIVKVVKLSDETGEESFLGKSGTVIYFDYDCGCGQSYPDDPMIGVKFADGKIEEFWKEEISY</sequence>
<comment type="caution">
    <text evidence="1">The sequence shown here is derived from an EMBL/GenBank/DDBJ whole genome shotgun (WGS) entry which is preliminary data.</text>
</comment>